<proteinExistence type="predicted"/>
<accession>A0ABX8V9U1</accession>
<name>A0ABX8V9U1_9MYCO</name>
<gene>
    <name evidence="1" type="ORF">K0O64_15130</name>
</gene>
<dbReference type="RefSeq" id="WP_164520076.1">
    <property type="nucleotide sequence ID" value="NZ_BAAAVX010000038.1"/>
</dbReference>
<evidence type="ECO:0000313" key="1">
    <source>
        <dbReference type="EMBL" id="QYL14546.1"/>
    </source>
</evidence>
<dbReference type="EMBL" id="CP080333">
    <property type="protein sequence ID" value="QYL14546.1"/>
    <property type="molecule type" value="Genomic_DNA"/>
</dbReference>
<reference evidence="1 2" key="1">
    <citation type="submission" date="2021-07" db="EMBL/GenBank/DDBJ databases">
        <title>Whole genome sequencing of non-tuberculosis mycobacteria type-strains.</title>
        <authorList>
            <person name="Igarashi Y."/>
            <person name="Osugi A."/>
            <person name="Mitarai S."/>
        </authorList>
    </citation>
    <scope>NUCLEOTIDE SEQUENCE [LARGE SCALE GENOMIC DNA]</scope>
    <source>
        <strain evidence="1 2">JCM 16370</strain>
    </source>
</reference>
<dbReference type="Proteomes" id="UP000825367">
    <property type="component" value="Chromosome"/>
</dbReference>
<organism evidence="1 2">
    <name type="scientific">Mycolicibacterium pallens</name>
    <dbReference type="NCBI Taxonomy" id="370524"/>
    <lineage>
        <taxon>Bacteria</taxon>
        <taxon>Bacillati</taxon>
        <taxon>Actinomycetota</taxon>
        <taxon>Actinomycetes</taxon>
        <taxon>Mycobacteriales</taxon>
        <taxon>Mycobacteriaceae</taxon>
        <taxon>Mycolicibacterium</taxon>
    </lineage>
</organism>
<evidence type="ECO:0000313" key="2">
    <source>
        <dbReference type="Proteomes" id="UP000825367"/>
    </source>
</evidence>
<keyword evidence="2" id="KW-1185">Reference proteome</keyword>
<sequence>MTARVVDPLMPAPATAFGAVRAGSGAASAVRGLGLGEVRDPEREADELAAECRVERAELAWLDLVAEP</sequence>
<protein>
    <submittedName>
        <fullName evidence="1">Uncharacterized protein</fullName>
    </submittedName>
</protein>